<keyword evidence="3" id="KW-0804">Transcription</keyword>
<dbReference type="RefSeq" id="WP_165266758.1">
    <property type="nucleotide sequence ID" value="NZ_JAALLS010000005.1"/>
</dbReference>
<dbReference type="InterPro" id="IPR009057">
    <property type="entry name" value="Homeodomain-like_sf"/>
</dbReference>
<evidence type="ECO:0000256" key="1">
    <source>
        <dbReference type="ARBA" id="ARBA00023015"/>
    </source>
</evidence>
<dbReference type="PANTHER" id="PTHR43280:SF2">
    <property type="entry name" value="HTH-TYPE TRANSCRIPTIONAL REGULATOR EXSA"/>
    <property type="match status" value="1"/>
</dbReference>
<accession>A0A6M1TGF2</accession>
<dbReference type="Proteomes" id="UP000479132">
    <property type="component" value="Unassembled WGS sequence"/>
</dbReference>
<proteinExistence type="predicted"/>
<dbReference type="AlphaFoldDB" id="A0A6M1TGF2"/>
<keyword evidence="6" id="KW-1185">Reference proteome</keyword>
<dbReference type="GO" id="GO:0043565">
    <property type="term" value="F:sequence-specific DNA binding"/>
    <property type="evidence" value="ECO:0007669"/>
    <property type="project" value="InterPro"/>
</dbReference>
<evidence type="ECO:0000256" key="3">
    <source>
        <dbReference type="ARBA" id="ARBA00023163"/>
    </source>
</evidence>
<keyword evidence="1" id="KW-0805">Transcription regulation</keyword>
<evidence type="ECO:0000313" key="6">
    <source>
        <dbReference type="Proteomes" id="UP000479132"/>
    </source>
</evidence>
<dbReference type="EMBL" id="JAALLS010000005">
    <property type="protein sequence ID" value="NGP87730.1"/>
    <property type="molecule type" value="Genomic_DNA"/>
</dbReference>
<dbReference type="Pfam" id="PF12833">
    <property type="entry name" value="HTH_18"/>
    <property type="match status" value="1"/>
</dbReference>
<evidence type="ECO:0000256" key="2">
    <source>
        <dbReference type="ARBA" id="ARBA00023125"/>
    </source>
</evidence>
<name>A0A6M1TGF2_9BACT</name>
<gene>
    <name evidence="5" type="ORF">G3569_05135</name>
</gene>
<dbReference type="SMART" id="SM00342">
    <property type="entry name" value="HTH_ARAC"/>
    <property type="match status" value="1"/>
</dbReference>
<dbReference type="PRINTS" id="PR00032">
    <property type="entry name" value="HTHARAC"/>
</dbReference>
<comment type="caution">
    <text evidence="5">The sequence shown here is derived from an EMBL/GenBank/DDBJ whole genome shotgun (WGS) entry which is preliminary data.</text>
</comment>
<dbReference type="InterPro" id="IPR018060">
    <property type="entry name" value="HTH_AraC"/>
</dbReference>
<protein>
    <submittedName>
        <fullName evidence="5">Helix-turn-helix transcriptional regulator</fullName>
    </submittedName>
</protein>
<evidence type="ECO:0000259" key="4">
    <source>
        <dbReference type="PROSITE" id="PS01124"/>
    </source>
</evidence>
<feature type="domain" description="HTH araC/xylS-type" evidence="4">
    <location>
        <begin position="31"/>
        <end position="130"/>
    </location>
</feature>
<keyword evidence="2" id="KW-0238">DNA-binding</keyword>
<dbReference type="PROSITE" id="PS01124">
    <property type="entry name" value="HTH_ARAC_FAMILY_2"/>
    <property type="match status" value="1"/>
</dbReference>
<dbReference type="InterPro" id="IPR020449">
    <property type="entry name" value="Tscrpt_reg_AraC-type_HTH"/>
</dbReference>
<dbReference type="PANTHER" id="PTHR43280">
    <property type="entry name" value="ARAC-FAMILY TRANSCRIPTIONAL REGULATOR"/>
    <property type="match status" value="1"/>
</dbReference>
<reference evidence="5 6" key="1">
    <citation type="submission" date="2020-02" db="EMBL/GenBank/DDBJ databases">
        <title>Aliifodinibius halophilus 2W32, complete genome.</title>
        <authorList>
            <person name="Li Y."/>
            <person name="Wu S."/>
        </authorList>
    </citation>
    <scope>NUCLEOTIDE SEQUENCE [LARGE SCALE GENOMIC DNA]</scope>
    <source>
        <strain evidence="5 6">2W32</strain>
    </source>
</reference>
<dbReference type="GO" id="GO:0003700">
    <property type="term" value="F:DNA-binding transcription factor activity"/>
    <property type="evidence" value="ECO:0007669"/>
    <property type="project" value="InterPro"/>
</dbReference>
<dbReference type="Gene3D" id="1.10.10.60">
    <property type="entry name" value="Homeodomain-like"/>
    <property type="match status" value="2"/>
</dbReference>
<organism evidence="5 6">
    <name type="scientific">Fodinibius halophilus</name>
    <dbReference type="NCBI Taxonomy" id="1736908"/>
    <lineage>
        <taxon>Bacteria</taxon>
        <taxon>Pseudomonadati</taxon>
        <taxon>Balneolota</taxon>
        <taxon>Balneolia</taxon>
        <taxon>Balneolales</taxon>
        <taxon>Balneolaceae</taxon>
        <taxon>Fodinibius</taxon>
    </lineage>
</organism>
<sequence length="135" mass="15638">MDQQQEGILVLSKNYLDELSPPDIDWPENIQIVVSCIHENLFDASLSVSWLKEKCHIKKKIFSACFARHVGYYPKEYILHHRIKAAKRILREMDLPVTRVALTVGFNSLSAFCKAFKREMDMGPSDWRKDAKEVA</sequence>
<evidence type="ECO:0000313" key="5">
    <source>
        <dbReference type="EMBL" id="NGP87730.1"/>
    </source>
</evidence>
<dbReference type="SUPFAM" id="SSF46689">
    <property type="entry name" value="Homeodomain-like"/>
    <property type="match status" value="1"/>
</dbReference>